<dbReference type="InterPro" id="IPR001633">
    <property type="entry name" value="EAL_dom"/>
</dbReference>
<dbReference type="CDD" id="cd00130">
    <property type="entry name" value="PAS"/>
    <property type="match status" value="2"/>
</dbReference>
<protein>
    <submittedName>
        <fullName evidence="5">EAL domain-containing protein</fullName>
    </submittedName>
</protein>
<dbReference type="CDD" id="cd01949">
    <property type="entry name" value="GGDEF"/>
    <property type="match status" value="1"/>
</dbReference>
<dbReference type="Pfam" id="PF00990">
    <property type="entry name" value="GGDEF"/>
    <property type="match status" value="1"/>
</dbReference>
<dbReference type="InterPro" id="IPR012226">
    <property type="entry name" value="Diguanyl_cyclase/Pdiesterase"/>
</dbReference>
<dbReference type="InterPro" id="IPR000700">
    <property type="entry name" value="PAS-assoc_C"/>
</dbReference>
<comment type="caution">
    <text evidence="5">The sequence shown here is derived from an EMBL/GenBank/DDBJ whole genome shotgun (WGS) entry which is preliminary data.</text>
</comment>
<dbReference type="SMART" id="SM00086">
    <property type="entry name" value="PAC"/>
    <property type="match status" value="2"/>
</dbReference>
<dbReference type="Pfam" id="PF13426">
    <property type="entry name" value="PAS_9"/>
    <property type="match status" value="2"/>
</dbReference>
<name>A0ABT1YR42_9BACL</name>
<dbReference type="InterPro" id="IPR035965">
    <property type="entry name" value="PAS-like_dom_sf"/>
</dbReference>
<dbReference type="PROSITE" id="PS50887">
    <property type="entry name" value="GGDEF"/>
    <property type="match status" value="1"/>
</dbReference>
<feature type="domain" description="GGDEF" evidence="4">
    <location>
        <begin position="299"/>
        <end position="433"/>
    </location>
</feature>
<evidence type="ECO:0000259" key="1">
    <source>
        <dbReference type="PROSITE" id="PS50112"/>
    </source>
</evidence>
<feature type="domain" description="PAC" evidence="2">
    <location>
        <begin position="215"/>
        <end position="267"/>
    </location>
</feature>
<accession>A0ABT1YR42</accession>
<dbReference type="InterPro" id="IPR000160">
    <property type="entry name" value="GGDEF_dom"/>
</dbReference>
<gene>
    <name evidence="5" type="ORF">NV381_31040</name>
</gene>
<organism evidence="5 6">
    <name type="scientific">Paenibacillus radicis</name>
    <name type="common">ex Xue et al. 2023</name>
    <dbReference type="NCBI Taxonomy" id="2972489"/>
    <lineage>
        <taxon>Bacteria</taxon>
        <taxon>Bacillati</taxon>
        <taxon>Bacillota</taxon>
        <taxon>Bacilli</taxon>
        <taxon>Bacillales</taxon>
        <taxon>Paenibacillaceae</taxon>
        <taxon>Paenibacillus</taxon>
    </lineage>
</organism>
<evidence type="ECO:0000259" key="2">
    <source>
        <dbReference type="PROSITE" id="PS50113"/>
    </source>
</evidence>
<dbReference type="SMART" id="SM00267">
    <property type="entry name" value="GGDEF"/>
    <property type="match status" value="1"/>
</dbReference>
<evidence type="ECO:0000259" key="4">
    <source>
        <dbReference type="PROSITE" id="PS50887"/>
    </source>
</evidence>
<keyword evidence="6" id="KW-1185">Reference proteome</keyword>
<dbReference type="SMART" id="SM00052">
    <property type="entry name" value="EAL"/>
    <property type="match status" value="1"/>
</dbReference>
<feature type="domain" description="PAC" evidence="2">
    <location>
        <begin position="93"/>
        <end position="145"/>
    </location>
</feature>
<proteinExistence type="predicted"/>
<dbReference type="PANTHER" id="PTHR44757:SF2">
    <property type="entry name" value="BIOFILM ARCHITECTURE MAINTENANCE PROTEIN MBAA"/>
    <property type="match status" value="1"/>
</dbReference>
<dbReference type="Pfam" id="PF00563">
    <property type="entry name" value="EAL"/>
    <property type="match status" value="1"/>
</dbReference>
<feature type="domain" description="PAS" evidence="1">
    <location>
        <begin position="24"/>
        <end position="65"/>
    </location>
</feature>
<dbReference type="InterPro" id="IPR035919">
    <property type="entry name" value="EAL_sf"/>
</dbReference>
<dbReference type="RefSeq" id="WP_258217196.1">
    <property type="nucleotide sequence ID" value="NZ_JANQBD010000030.1"/>
</dbReference>
<dbReference type="SUPFAM" id="SSF55785">
    <property type="entry name" value="PYP-like sensor domain (PAS domain)"/>
    <property type="match status" value="2"/>
</dbReference>
<dbReference type="SUPFAM" id="SSF141868">
    <property type="entry name" value="EAL domain-like"/>
    <property type="match status" value="1"/>
</dbReference>
<evidence type="ECO:0000313" key="6">
    <source>
        <dbReference type="Proteomes" id="UP001300012"/>
    </source>
</evidence>
<dbReference type="InterPro" id="IPR000014">
    <property type="entry name" value="PAS"/>
</dbReference>
<dbReference type="Gene3D" id="3.30.450.20">
    <property type="entry name" value="PAS domain"/>
    <property type="match status" value="2"/>
</dbReference>
<dbReference type="InterPro" id="IPR001610">
    <property type="entry name" value="PAC"/>
</dbReference>
<dbReference type="Proteomes" id="UP001300012">
    <property type="component" value="Unassembled WGS sequence"/>
</dbReference>
<dbReference type="NCBIfam" id="TIGR00229">
    <property type="entry name" value="sensory_box"/>
    <property type="match status" value="2"/>
</dbReference>
<dbReference type="InterPro" id="IPR029787">
    <property type="entry name" value="Nucleotide_cyclase"/>
</dbReference>
<evidence type="ECO:0000259" key="3">
    <source>
        <dbReference type="PROSITE" id="PS50883"/>
    </source>
</evidence>
<dbReference type="PROSITE" id="PS50112">
    <property type="entry name" value="PAS"/>
    <property type="match status" value="2"/>
</dbReference>
<feature type="domain" description="EAL" evidence="3">
    <location>
        <begin position="440"/>
        <end position="694"/>
    </location>
</feature>
<dbReference type="PIRSF" id="PIRSF005925">
    <property type="entry name" value="Dos"/>
    <property type="match status" value="1"/>
</dbReference>
<dbReference type="InterPro" id="IPR043128">
    <property type="entry name" value="Rev_trsase/Diguanyl_cyclase"/>
</dbReference>
<dbReference type="PROSITE" id="PS50883">
    <property type="entry name" value="EAL"/>
    <property type="match status" value="1"/>
</dbReference>
<dbReference type="CDD" id="cd01948">
    <property type="entry name" value="EAL"/>
    <property type="match status" value="1"/>
</dbReference>
<dbReference type="PANTHER" id="PTHR44757">
    <property type="entry name" value="DIGUANYLATE CYCLASE DGCP"/>
    <property type="match status" value="1"/>
</dbReference>
<dbReference type="Gene3D" id="3.20.20.450">
    <property type="entry name" value="EAL domain"/>
    <property type="match status" value="1"/>
</dbReference>
<dbReference type="SUPFAM" id="SSF55073">
    <property type="entry name" value="Nucleotide cyclase"/>
    <property type="match status" value="1"/>
</dbReference>
<dbReference type="PROSITE" id="PS50113">
    <property type="entry name" value="PAC"/>
    <property type="match status" value="2"/>
</dbReference>
<dbReference type="NCBIfam" id="TIGR00254">
    <property type="entry name" value="GGDEF"/>
    <property type="match status" value="1"/>
</dbReference>
<dbReference type="EMBL" id="JANQBD010000030">
    <property type="protein sequence ID" value="MCR8635651.1"/>
    <property type="molecule type" value="Genomic_DNA"/>
</dbReference>
<evidence type="ECO:0000313" key="5">
    <source>
        <dbReference type="EMBL" id="MCR8635651.1"/>
    </source>
</evidence>
<dbReference type="SMART" id="SM00091">
    <property type="entry name" value="PAS"/>
    <property type="match status" value="2"/>
</dbReference>
<dbReference type="InterPro" id="IPR052155">
    <property type="entry name" value="Biofilm_reg_signaling"/>
</dbReference>
<feature type="domain" description="PAS" evidence="1">
    <location>
        <begin position="142"/>
        <end position="188"/>
    </location>
</feature>
<reference evidence="5 6" key="1">
    <citation type="submission" date="2022-08" db="EMBL/GenBank/DDBJ databases">
        <title>Paenibacillus endoradicis sp. nov., Paenibacillus radicibacter sp. nov and Paenibacillus pararadicis sp. nov., three cold-adapted plant growth-promoting bacteria isolated from root of Larix gmelinii in Great Khingan.</title>
        <authorList>
            <person name="Xue H."/>
        </authorList>
    </citation>
    <scope>NUCLEOTIDE SEQUENCE [LARGE SCALE GENOMIC DNA]</scope>
    <source>
        <strain evidence="5 6">N5-1-1-5</strain>
    </source>
</reference>
<dbReference type="Gene3D" id="3.30.70.270">
    <property type="match status" value="1"/>
</dbReference>
<sequence>MNRLTQHLEALRDKQAQDKLVLPYATIFHDSQEAIMITDCYSKIVSVNPAFISITGYDELEVIGQKPSMLKSDCQDPEFYVNMWASIHKDGKWQGEIWNRRKNGEIYPEWLSINSVKDEHGILVNYVGMFSDITHRKNAISKLRLHAQVFSNASEGIMITDKQLKILSVNQAFTMMTGYTEQEAVGQTPRLLHSGLQNQYFYIKMWERIHTRGFWEGEICNKRKNGELYPEWLSITTLRDEKGNITNYIGMFTDITERKQSEEHLKYLAHFDKLTGLPNRTLLSELVNEATVRTVNTTLKLAVFFIDLDRFKMVNDSLGHNIGDKLLQQVAKRLSSVVRKGDIVSRLGGDEFIIVLQDLQEQEEATLVANELISSIKMPFWIEDNELYINASIGICIYPTHAGDFETLLKYADLAMYQAKIQKGGYQFFNENIISTFLRKLDLENELRWAIARNQLTLYYQPQVDAQTGRLEGMEALLRWNHPSLGPVPPGEFIPIAEETGIIMDIGKWVLKEVCTQLNSWLSASLAVPAIAVNLSARQFMAPDLASSIHDIVCQTCCDPRHIVIEITESSSMHDIESVLPILHELKSFGFQIAIDDFGKGHSALGYMKQFPLDILKIDKSFVQELISDSKSAVITKAIIDMSHGMGLRVIAEGAETLEQMDHLRTMNCDIVQGYVIDPPMPSEQLEMRYLKGEWPTCRNGSENPSTIDSFHRVGFNKYS</sequence>